<dbReference type="PROSITE" id="PS51186">
    <property type="entry name" value="GNAT"/>
    <property type="match status" value="1"/>
</dbReference>
<dbReference type="InterPro" id="IPR016181">
    <property type="entry name" value="Acyl_CoA_acyltransferase"/>
</dbReference>
<keyword evidence="5" id="KW-1185">Reference proteome</keyword>
<evidence type="ECO:0000313" key="5">
    <source>
        <dbReference type="Proteomes" id="UP000190092"/>
    </source>
</evidence>
<feature type="domain" description="N-acetyltransferase" evidence="3">
    <location>
        <begin position="100"/>
        <end position="227"/>
    </location>
</feature>
<dbReference type="AlphaFoldDB" id="A0A1T4RJ26"/>
<dbReference type="InterPro" id="IPR050680">
    <property type="entry name" value="YpeA/RimI_acetyltransf"/>
</dbReference>
<dbReference type="CDD" id="cd04301">
    <property type="entry name" value="NAT_SF"/>
    <property type="match status" value="1"/>
</dbReference>
<dbReference type="PANTHER" id="PTHR43420:SF3">
    <property type="entry name" value="N-ACETYLTRANSFERASE DOMAIN-CONTAINING PROTEIN"/>
    <property type="match status" value="1"/>
</dbReference>
<accession>A0A1T4RJ26</accession>
<evidence type="ECO:0000259" key="3">
    <source>
        <dbReference type="PROSITE" id="PS51186"/>
    </source>
</evidence>
<protein>
    <submittedName>
        <fullName evidence="4">FR47-like protein</fullName>
    </submittedName>
</protein>
<dbReference type="GO" id="GO:0016747">
    <property type="term" value="F:acyltransferase activity, transferring groups other than amino-acyl groups"/>
    <property type="evidence" value="ECO:0007669"/>
    <property type="project" value="InterPro"/>
</dbReference>
<dbReference type="STRING" id="225324.SAMN02745126_03851"/>
<reference evidence="5" key="1">
    <citation type="submission" date="2017-02" db="EMBL/GenBank/DDBJ databases">
        <authorList>
            <person name="Varghese N."/>
            <person name="Submissions S."/>
        </authorList>
    </citation>
    <scope>NUCLEOTIDE SEQUENCE [LARGE SCALE GENOMIC DNA]</scope>
    <source>
        <strain evidence="5">ATCC 27094</strain>
    </source>
</reference>
<evidence type="ECO:0000313" key="4">
    <source>
        <dbReference type="EMBL" id="SKA16000.1"/>
    </source>
</evidence>
<dbReference type="RefSeq" id="WP_170921023.1">
    <property type="nucleotide sequence ID" value="NZ_FUWJ01000005.1"/>
</dbReference>
<dbReference type="PANTHER" id="PTHR43420">
    <property type="entry name" value="ACETYLTRANSFERASE"/>
    <property type="match status" value="1"/>
</dbReference>
<name>A0A1T4RJ26_9HYPH</name>
<dbReference type="Gene3D" id="3.40.630.30">
    <property type="match status" value="1"/>
</dbReference>
<sequence length="227" mass="25127">MTINVLDNPVWHALTGPHRRHATLQERAAHYPRDMAPFSAIVDASDGSYADLALDLPRGSEARLFRPLNEPMPGGWEEVDAFPMLQMIAVGPSAAMKEERAVAPLSLADTPAMLELVERSRPGPFGTRTPELGRYLGIKEGGRLMAMAGERLRPPGHVELSAICVHPEARGRGYGQCLTLALMRQAFSDGEVPFLHVRPDNGAAVSLYRKLGFTVRREIFVLWRRPR</sequence>
<dbReference type="InterPro" id="IPR013653">
    <property type="entry name" value="GCN5-like_dom"/>
</dbReference>
<evidence type="ECO:0000256" key="2">
    <source>
        <dbReference type="ARBA" id="ARBA00023315"/>
    </source>
</evidence>
<organism evidence="4 5">
    <name type="scientific">Enhydrobacter aerosaccus</name>
    <dbReference type="NCBI Taxonomy" id="225324"/>
    <lineage>
        <taxon>Bacteria</taxon>
        <taxon>Pseudomonadati</taxon>
        <taxon>Pseudomonadota</taxon>
        <taxon>Alphaproteobacteria</taxon>
        <taxon>Hyphomicrobiales</taxon>
        <taxon>Enhydrobacter</taxon>
    </lineage>
</organism>
<dbReference type="Proteomes" id="UP000190092">
    <property type="component" value="Unassembled WGS sequence"/>
</dbReference>
<proteinExistence type="predicted"/>
<dbReference type="Pfam" id="PF08445">
    <property type="entry name" value="FR47"/>
    <property type="match status" value="1"/>
</dbReference>
<dbReference type="SUPFAM" id="SSF55729">
    <property type="entry name" value="Acyl-CoA N-acyltransferases (Nat)"/>
    <property type="match status" value="1"/>
</dbReference>
<dbReference type="InterPro" id="IPR000182">
    <property type="entry name" value="GNAT_dom"/>
</dbReference>
<gene>
    <name evidence="4" type="ORF">SAMN02745126_03851</name>
</gene>
<keyword evidence="2" id="KW-0012">Acyltransferase</keyword>
<dbReference type="EMBL" id="FUWJ01000005">
    <property type="protein sequence ID" value="SKA16000.1"/>
    <property type="molecule type" value="Genomic_DNA"/>
</dbReference>
<evidence type="ECO:0000256" key="1">
    <source>
        <dbReference type="ARBA" id="ARBA00022679"/>
    </source>
</evidence>
<keyword evidence="1" id="KW-0808">Transferase</keyword>